<evidence type="ECO:0000259" key="5">
    <source>
        <dbReference type="PROSITE" id="PS50931"/>
    </source>
</evidence>
<evidence type="ECO:0000256" key="2">
    <source>
        <dbReference type="ARBA" id="ARBA00023015"/>
    </source>
</evidence>
<dbReference type="InterPro" id="IPR036388">
    <property type="entry name" value="WH-like_DNA-bd_sf"/>
</dbReference>
<evidence type="ECO:0000313" key="6">
    <source>
        <dbReference type="EMBL" id="SDI57631.1"/>
    </source>
</evidence>
<dbReference type="Gene3D" id="1.10.10.10">
    <property type="entry name" value="Winged helix-like DNA-binding domain superfamily/Winged helix DNA-binding domain"/>
    <property type="match status" value="1"/>
</dbReference>
<dbReference type="CDD" id="cd05466">
    <property type="entry name" value="PBP2_LTTR_substrate"/>
    <property type="match status" value="1"/>
</dbReference>
<feature type="domain" description="HTH lysR-type" evidence="5">
    <location>
        <begin position="1"/>
        <end position="58"/>
    </location>
</feature>
<comment type="similarity">
    <text evidence="1">Belongs to the LysR transcriptional regulatory family.</text>
</comment>
<dbReference type="Proteomes" id="UP000198607">
    <property type="component" value="Unassembled WGS sequence"/>
</dbReference>
<dbReference type="InterPro" id="IPR005119">
    <property type="entry name" value="LysR_subst-bd"/>
</dbReference>
<evidence type="ECO:0000313" key="7">
    <source>
        <dbReference type="Proteomes" id="UP000198607"/>
    </source>
</evidence>
<dbReference type="GO" id="GO:0003700">
    <property type="term" value="F:DNA-binding transcription factor activity"/>
    <property type="evidence" value="ECO:0007669"/>
    <property type="project" value="InterPro"/>
</dbReference>
<dbReference type="SUPFAM" id="SSF53850">
    <property type="entry name" value="Periplasmic binding protein-like II"/>
    <property type="match status" value="1"/>
</dbReference>
<evidence type="ECO:0000256" key="3">
    <source>
        <dbReference type="ARBA" id="ARBA00023125"/>
    </source>
</evidence>
<keyword evidence="4" id="KW-0804">Transcription</keyword>
<organism evidence="6 7">
    <name type="scientific">Propionivibrio dicarboxylicus</name>
    <dbReference type="NCBI Taxonomy" id="83767"/>
    <lineage>
        <taxon>Bacteria</taxon>
        <taxon>Pseudomonadati</taxon>
        <taxon>Pseudomonadota</taxon>
        <taxon>Betaproteobacteria</taxon>
        <taxon>Rhodocyclales</taxon>
        <taxon>Rhodocyclaceae</taxon>
        <taxon>Propionivibrio</taxon>
    </lineage>
</organism>
<dbReference type="Pfam" id="PF00126">
    <property type="entry name" value="HTH_1"/>
    <property type="match status" value="1"/>
</dbReference>
<dbReference type="GO" id="GO:0000976">
    <property type="term" value="F:transcription cis-regulatory region binding"/>
    <property type="evidence" value="ECO:0007669"/>
    <property type="project" value="TreeGrafter"/>
</dbReference>
<dbReference type="STRING" id="83767.SAMN05660652_03672"/>
<dbReference type="SUPFAM" id="SSF46785">
    <property type="entry name" value="Winged helix' DNA-binding domain"/>
    <property type="match status" value="1"/>
</dbReference>
<proteinExistence type="inferred from homology"/>
<name>A0A1G8LPI8_9RHOO</name>
<dbReference type="Pfam" id="PF03466">
    <property type="entry name" value="LysR_substrate"/>
    <property type="match status" value="1"/>
</dbReference>
<dbReference type="AlphaFoldDB" id="A0A1G8LPI8"/>
<protein>
    <submittedName>
        <fullName evidence="6">DNA-binding transcriptional regulator, LysR family</fullName>
    </submittedName>
</protein>
<dbReference type="EMBL" id="FNCY01000022">
    <property type="protein sequence ID" value="SDI57631.1"/>
    <property type="molecule type" value="Genomic_DNA"/>
</dbReference>
<dbReference type="InterPro" id="IPR000847">
    <property type="entry name" value="LysR_HTH_N"/>
</dbReference>
<dbReference type="RefSeq" id="WP_091939867.1">
    <property type="nucleotide sequence ID" value="NZ_FNCY01000022.1"/>
</dbReference>
<reference evidence="6 7" key="1">
    <citation type="submission" date="2016-10" db="EMBL/GenBank/DDBJ databases">
        <authorList>
            <person name="de Groot N.N."/>
        </authorList>
    </citation>
    <scope>NUCLEOTIDE SEQUENCE [LARGE SCALE GENOMIC DNA]</scope>
    <source>
        <strain evidence="6 7">DSM 5885</strain>
    </source>
</reference>
<dbReference type="InterPro" id="IPR036390">
    <property type="entry name" value="WH_DNA-bd_sf"/>
</dbReference>
<dbReference type="PROSITE" id="PS50931">
    <property type="entry name" value="HTH_LYSR"/>
    <property type="match status" value="1"/>
</dbReference>
<gene>
    <name evidence="6" type="ORF">SAMN05660652_03672</name>
</gene>
<dbReference type="PRINTS" id="PR00039">
    <property type="entry name" value="HTHLYSR"/>
</dbReference>
<keyword evidence="3 6" id="KW-0238">DNA-binding</keyword>
<dbReference type="OrthoDB" id="8587114at2"/>
<dbReference type="PANTHER" id="PTHR30126:SF78">
    <property type="entry name" value="HTH LYSR-TYPE DOMAIN-CONTAINING PROTEIN"/>
    <property type="match status" value="1"/>
</dbReference>
<sequence length="291" mass="32792">MDEKDWRILKVIAEEKNVTKASARLFISQPALTYRLKRIEAELGARLLTRVPTGVVLTPQGEHLLKYAEEMLVRLAIVKDQVKNMESKVEGPLRLGSSGIFAHYVLPGLFKGFLGRYPKVEISLKTGLSFQIVEMLERQEISIGIVRGEHEWSGEKVLLTEEPVSLVSSDAIGPDELLTRPHIRYGTDTSLKKMLDEWWRLNFDSPPKTTMEVNTMDIARQMVLHGLGWTMLPRIGLPEGDGLCVQPLFWPDGAPVVRRTWLFCSAPAKELQTVSAFIDYAASELQAPARR</sequence>
<evidence type="ECO:0000256" key="1">
    <source>
        <dbReference type="ARBA" id="ARBA00009437"/>
    </source>
</evidence>
<dbReference type="PANTHER" id="PTHR30126">
    <property type="entry name" value="HTH-TYPE TRANSCRIPTIONAL REGULATOR"/>
    <property type="match status" value="1"/>
</dbReference>
<accession>A0A1G8LPI8</accession>
<dbReference type="Gene3D" id="3.40.190.290">
    <property type="match status" value="1"/>
</dbReference>
<keyword evidence="2" id="KW-0805">Transcription regulation</keyword>
<keyword evidence="7" id="KW-1185">Reference proteome</keyword>
<evidence type="ECO:0000256" key="4">
    <source>
        <dbReference type="ARBA" id="ARBA00023163"/>
    </source>
</evidence>